<sequence>MQVEQIDGRILDYEGTFDEMLKIGSEQMRKGARSMKIFRVPVSSKKKKKLNKISRESRRVNRK</sequence>
<reference evidence="2" key="1">
    <citation type="journal article" date="2015" name="Nature">
        <title>Complex archaea that bridge the gap between prokaryotes and eukaryotes.</title>
        <authorList>
            <person name="Spang A."/>
            <person name="Saw J.H."/>
            <person name="Jorgensen S.L."/>
            <person name="Zaremba-Niedzwiedzka K."/>
            <person name="Martijn J."/>
            <person name="Lind A.E."/>
            <person name="van Eijk R."/>
            <person name="Schleper C."/>
            <person name="Guy L."/>
            <person name="Ettema T.J."/>
        </authorList>
    </citation>
    <scope>NUCLEOTIDE SEQUENCE</scope>
</reference>
<gene>
    <name evidence="2" type="ORF">LCGC14_1313910</name>
</gene>
<protein>
    <submittedName>
        <fullName evidence="2">Uncharacterized protein</fullName>
    </submittedName>
</protein>
<name>A0A0F9L6M4_9ZZZZ</name>
<accession>A0A0F9L6M4</accession>
<proteinExistence type="predicted"/>
<comment type="caution">
    <text evidence="2">The sequence shown here is derived from an EMBL/GenBank/DDBJ whole genome shotgun (WGS) entry which is preliminary data.</text>
</comment>
<evidence type="ECO:0000256" key="1">
    <source>
        <dbReference type="SAM" id="MobiDB-lite"/>
    </source>
</evidence>
<feature type="region of interest" description="Disordered" evidence="1">
    <location>
        <begin position="43"/>
        <end position="63"/>
    </location>
</feature>
<feature type="compositionally biased region" description="Basic and acidic residues" evidence="1">
    <location>
        <begin position="53"/>
        <end position="63"/>
    </location>
</feature>
<dbReference type="EMBL" id="LAZR01007782">
    <property type="protein sequence ID" value="KKM82986.1"/>
    <property type="molecule type" value="Genomic_DNA"/>
</dbReference>
<evidence type="ECO:0000313" key="2">
    <source>
        <dbReference type="EMBL" id="KKM82986.1"/>
    </source>
</evidence>
<organism evidence="2">
    <name type="scientific">marine sediment metagenome</name>
    <dbReference type="NCBI Taxonomy" id="412755"/>
    <lineage>
        <taxon>unclassified sequences</taxon>
        <taxon>metagenomes</taxon>
        <taxon>ecological metagenomes</taxon>
    </lineage>
</organism>
<dbReference type="AlphaFoldDB" id="A0A0F9L6M4"/>